<dbReference type="EMBL" id="BRXY01000297">
    <property type="protein sequence ID" value="GMH84794.1"/>
    <property type="molecule type" value="Genomic_DNA"/>
</dbReference>
<proteinExistence type="predicted"/>
<dbReference type="Proteomes" id="UP001165085">
    <property type="component" value="Unassembled WGS sequence"/>
</dbReference>
<dbReference type="SMART" id="SM00202">
    <property type="entry name" value="SR"/>
    <property type="match status" value="2"/>
</dbReference>
<dbReference type="PANTHER" id="PTHR46104:SF1">
    <property type="entry name" value="GENE 9195-RELATED"/>
    <property type="match status" value="1"/>
</dbReference>
<keyword evidence="1" id="KW-1015">Disulfide bond</keyword>
<evidence type="ECO:0000313" key="6">
    <source>
        <dbReference type="Proteomes" id="UP001165085"/>
    </source>
</evidence>
<dbReference type="Pfam" id="PF00530">
    <property type="entry name" value="SRCR"/>
    <property type="match status" value="2"/>
</dbReference>
<dbReference type="SUPFAM" id="SSF57184">
    <property type="entry name" value="Growth factor receptor domain"/>
    <property type="match status" value="2"/>
</dbReference>
<sequence length="1112" mass="118351">MNDIEMGITVIHGEKIHPEENSEENEFREHIRGQVKSVAAKTLKAEGADAKEAVNTEALSKLMDGGGVPLERLNIAINYLQNFGLVLVIDIPWPESFKKWWTWVEALGLDFNVFGGMGEEISIVLGLLVPAWLVWEFDAGLFWERMYFGFVFMNRNGEVLKEGGDNQLGFALAGLMQVVAIVLSCVIISEGWITNNLVNAFLLVLSGLSLLSFLHQVYLWRETKVCKLANEDFAKKRQQNQMFFFLFFYTVAYLSGVSACTKLMVAKPAITDTYFYCENRTLTAEQIEPEQRRLLVESYNTIMMDSSEDAWDGGVFGLTHVSSGIGEGVEERVEEGAELWGGGGGSGGQGQRRMTECGLGSGGDFSGPTSPPTGQLQDASSVRIRDDSNNSPTFNSEGVVSGRIEVKPSGETDWGTIMYYSWDDVDALVACREIGNELGYAIISGTPLSRHNIPDGSGEIWWYDVACSGSEETLESCSKSMVTWSTTHWADIGITCKFVQADECEGCPAGKFSDTIDTSPCTRCEAGRYSSTPSATSSDTCLACEAGKASSTTGATSESMCSSCEAGTYAMAASASCTQCAVGRYSSTPSATSSDTCLVCEAGKAAATGSSSCTSCIGSYSTTEGSASCTQCAAGRFSSTPSATSSDTCLVCEAGKAAATGSSSCTSCIGSYSTTEGSASCTQCLADDRSQCVCGLGSGNTYIPPTGQLRDASRVRIRDDSNNSPTFNSEGVVSGRIEVKPSGETAWGTIYGYWDWDDVDSHVACREIGNELGYTTISGVELTNTNTPDGSGEQWWSYVSCSGSEETLESCSKDTCDGCTKHKFDIGITCKFVQADECEGCPAGKFSDTIDTSPCTRCEAGKAAAAGSSSCTSCIGSYSTTKGSASCTQCAAGRYSSTPSATSSDTCLVCEAGRYSSTPSSITCLACEAGKASSTTGASTCRSCKAGTISTDEASTLCTKCASGKFSNLEISSTSCVANCTAGRYTTETAFIKDKAIYEKEVKQIIGKILLPFYVILPILMLAKAAREANAAVKEASSMEGHTYKEVKGEWDRDKGLFTPKHKNYKIVTTGTKIIGGGKVSTYQDSLCIFSKKAVESKINEHRTRRSSGGGN</sequence>
<dbReference type="OrthoDB" id="536948at2759"/>
<feature type="transmembrane region" description="Helical" evidence="3">
    <location>
        <begin position="201"/>
        <end position="221"/>
    </location>
</feature>
<dbReference type="AlphaFoldDB" id="A0A9W7B608"/>
<dbReference type="Gene3D" id="2.10.50.10">
    <property type="entry name" value="Tumor Necrosis Factor Receptor, subunit A, domain 2"/>
    <property type="match status" value="2"/>
</dbReference>
<feature type="domain" description="SRCR" evidence="4">
    <location>
        <begin position="715"/>
        <end position="831"/>
    </location>
</feature>
<organism evidence="5 6">
    <name type="scientific">Triparma strigata</name>
    <dbReference type="NCBI Taxonomy" id="1606541"/>
    <lineage>
        <taxon>Eukaryota</taxon>
        <taxon>Sar</taxon>
        <taxon>Stramenopiles</taxon>
        <taxon>Ochrophyta</taxon>
        <taxon>Bolidophyceae</taxon>
        <taxon>Parmales</taxon>
        <taxon>Triparmaceae</taxon>
        <taxon>Triparma</taxon>
    </lineage>
</organism>
<dbReference type="GO" id="GO:0016020">
    <property type="term" value="C:membrane"/>
    <property type="evidence" value="ECO:0007669"/>
    <property type="project" value="InterPro"/>
</dbReference>
<evidence type="ECO:0000256" key="2">
    <source>
        <dbReference type="SAM" id="MobiDB-lite"/>
    </source>
</evidence>
<feature type="transmembrane region" description="Helical" evidence="3">
    <location>
        <begin position="242"/>
        <end position="265"/>
    </location>
</feature>
<dbReference type="InterPro" id="IPR036772">
    <property type="entry name" value="SRCR-like_dom_sf"/>
</dbReference>
<evidence type="ECO:0000259" key="4">
    <source>
        <dbReference type="PROSITE" id="PS50287"/>
    </source>
</evidence>
<evidence type="ECO:0000313" key="5">
    <source>
        <dbReference type="EMBL" id="GMH84794.1"/>
    </source>
</evidence>
<keyword evidence="3" id="KW-1133">Transmembrane helix</keyword>
<reference evidence="6" key="1">
    <citation type="journal article" date="2023" name="Commun. Biol.">
        <title>Genome analysis of Parmales, the sister group of diatoms, reveals the evolutionary specialization of diatoms from phago-mixotrophs to photoautotrophs.</title>
        <authorList>
            <person name="Ban H."/>
            <person name="Sato S."/>
            <person name="Yoshikawa S."/>
            <person name="Yamada K."/>
            <person name="Nakamura Y."/>
            <person name="Ichinomiya M."/>
            <person name="Sato N."/>
            <person name="Blanc-Mathieu R."/>
            <person name="Endo H."/>
            <person name="Kuwata A."/>
            <person name="Ogata H."/>
        </authorList>
    </citation>
    <scope>NUCLEOTIDE SEQUENCE [LARGE SCALE GENOMIC DNA]</scope>
    <source>
        <strain evidence="6">NIES 3701</strain>
    </source>
</reference>
<feature type="domain" description="SRCR" evidence="4">
    <location>
        <begin position="382"/>
        <end position="497"/>
    </location>
</feature>
<keyword evidence="3" id="KW-0812">Transmembrane</keyword>
<accession>A0A9W7B608</accession>
<protein>
    <recommendedName>
        <fullName evidence="4">SRCR domain-containing protein</fullName>
    </recommendedName>
</protein>
<dbReference type="SUPFAM" id="SSF56487">
    <property type="entry name" value="SRCR-like"/>
    <property type="match status" value="2"/>
</dbReference>
<feature type="region of interest" description="Disordered" evidence="2">
    <location>
        <begin position="341"/>
        <end position="397"/>
    </location>
</feature>
<dbReference type="SMART" id="SM01411">
    <property type="entry name" value="Ephrin_rec_like"/>
    <property type="match status" value="6"/>
</dbReference>
<gene>
    <name evidence="5" type="ORF">TrST_g231</name>
</gene>
<evidence type="ECO:0000256" key="3">
    <source>
        <dbReference type="SAM" id="Phobius"/>
    </source>
</evidence>
<evidence type="ECO:0000256" key="1">
    <source>
        <dbReference type="ARBA" id="ARBA00023157"/>
    </source>
</evidence>
<dbReference type="PANTHER" id="PTHR46104">
    <property type="entry name" value="GENE 9195-RELATED-RELATED"/>
    <property type="match status" value="1"/>
</dbReference>
<dbReference type="InterPro" id="IPR001190">
    <property type="entry name" value="SRCR"/>
</dbReference>
<feature type="transmembrane region" description="Helical" evidence="3">
    <location>
        <begin position="168"/>
        <end position="189"/>
    </location>
</feature>
<keyword evidence="3" id="KW-0472">Membrane</keyword>
<dbReference type="InterPro" id="IPR009030">
    <property type="entry name" value="Growth_fac_rcpt_cys_sf"/>
</dbReference>
<keyword evidence="6" id="KW-1185">Reference proteome</keyword>
<dbReference type="Gene3D" id="3.10.250.10">
    <property type="entry name" value="SRCR-like domain"/>
    <property type="match status" value="2"/>
</dbReference>
<name>A0A9W7B608_9STRA</name>
<dbReference type="PROSITE" id="PS50287">
    <property type="entry name" value="SRCR_2"/>
    <property type="match status" value="2"/>
</dbReference>
<comment type="caution">
    <text evidence="5">The sequence shown here is derived from an EMBL/GenBank/DDBJ whole genome shotgun (WGS) entry which is preliminary data.</text>
</comment>
<feature type="compositionally biased region" description="Gly residues" evidence="2">
    <location>
        <begin position="341"/>
        <end position="350"/>
    </location>
</feature>